<dbReference type="Proteomes" id="UP000234479">
    <property type="component" value="Unassembled WGS sequence"/>
</dbReference>
<dbReference type="RefSeq" id="WP_101719129.1">
    <property type="nucleotide sequence ID" value="NZ_PJRS01000034.1"/>
</dbReference>
<dbReference type="EMBL" id="PJRS01000034">
    <property type="protein sequence ID" value="PLR23000.1"/>
    <property type="molecule type" value="Genomic_DNA"/>
</dbReference>
<keyword evidence="5" id="KW-1185">Reference proteome</keyword>
<proteinExistence type="predicted"/>
<feature type="compositionally biased region" description="Low complexity" evidence="1">
    <location>
        <begin position="314"/>
        <end position="326"/>
    </location>
</feature>
<feature type="region of interest" description="Disordered" evidence="1">
    <location>
        <begin position="55"/>
        <end position="81"/>
    </location>
</feature>
<feature type="region of interest" description="Disordered" evidence="1">
    <location>
        <begin position="298"/>
        <end position="329"/>
    </location>
</feature>
<evidence type="ECO:0008006" key="6">
    <source>
        <dbReference type="Google" id="ProtNLM"/>
    </source>
</evidence>
<feature type="compositionally biased region" description="Basic and acidic residues" evidence="1">
    <location>
        <begin position="1"/>
        <end position="18"/>
    </location>
</feature>
<reference evidence="4 5" key="1">
    <citation type="submission" date="2017-12" db="EMBL/GenBank/DDBJ databases">
        <title>The genome sequence of Caulobacter sp. 410.</title>
        <authorList>
            <person name="Gao J."/>
            <person name="Mao X."/>
            <person name="Sun J."/>
        </authorList>
    </citation>
    <scope>NUCLEOTIDE SEQUENCE [LARGE SCALE GENOMIC DNA]</scope>
    <source>
        <strain evidence="4 5">410</strain>
    </source>
</reference>
<dbReference type="Pfam" id="PF00753">
    <property type="entry name" value="Lactamase_B"/>
    <property type="match status" value="1"/>
</dbReference>
<dbReference type="Gene3D" id="3.60.15.10">
    <property type="entry name" value="Ribonuclease Z/Hydroxyacylglutathione hydrolase-like"/>
    <property type="match status" value="1"/>
</dbReference>
<feature type="compositionally biased region" description="Low complexity" evidence="1">
    <location>
        <begin position="1701"/>
        <end position="1712"/>
    </location>
</feature>
<dbReference type="InterPro" id="IPR025295">
    <property type="entry name" value="eCIS_core_dom"/>
</dbReference>
<dbReference type="OrthoDB" id="9803916at2"/>
<accession>A0A2N5DAB6</accession>
<evidence type="ECO:0000313" key="4">
    <source>
        <dbReference type="EMBL" id="PLR23000.1"/>
    </source>
</evidence>
<comment type="caution">
    <text evidence="4">The sequence shown here is derived from an EMBL/GenBank/DDBJ whole genome shotgun (WGS) entry which is preliminary data.</text>
</comment>
<feature type="domain" description="eCIS core" evidence="3">
    <location>
        <begin position="141"/>
        <end position="212"/>
    </location>
</feature>
<evidence type="ECO:0000259" key="2">
    <source>
        <dbReference type="Pfam" id="PF00753"/>
    </source>
</evidence>
<evidence type="ECO:0000313" key="5">
    <source>
        <dbReference type="Proteomes" id="UP000234479"/>
    </source>
</evidence>
<protein>
    <recommendedName>
        <fullName evidence="6">DUF4157 domain-containing protein</fullName>
    </recommendedName>
</protein>
<dbReference type="Pfam" id="PF13699">
    <property type="entry name" value="eCIS_core"/>
    <property type="match status" value="1"/>
</dbReference>
<feature type="domain" description="Metallo-beta-lactamase" evidence="2">
    <location>
        <begin position="367"/>
        <end position="451"/>
    </location>
</feature>
<dbReference type="InterPro" id="IPR036866">
    <property type="entry name" value="RibonucZ/Hydroxyglut_hydro"/>
</dbReference>
<feature type="region of interest" description="Disordered" evidence="1">
    <location>
        <begin position="1"/>
        <end position="42"/>
    </location>
</feature>
<organism evidence="4 5">
    <name type="scientific">Caulobacter zeae</name>
    <dbReference type="NCBI Taxonomy" id="2055137"/>
    <lineage>
        <taxon>Bacteria</taxon>
        <taxon>Pseudomonadati</taxon>
        <taxon>Pseudomonadota</taxon>
        <taxon>Alphaproteobacteria</taxon>
        <taxon>Caulobacterales</taxon>
        <taxon>Caulobacteraceae</taxon>
        <taxon>Caulobacter</taxon>
    </lineage>
</organism>
<feature type="region of interest" description="Disordered" evidence="1">
    <location>
        <begin position="1701"/>
        <end position="1720"/>
    </location>
</feature>
<evidence type="ECO:0000259" key="3">
    <source>
        <dbReference type="Pfam" id="PF13699"/>
    </source>
</evidence>
<gene>
    <name evidence="4" type="ORF">SGCZBJ_16735</name>
</gene>
<feature type="region of interest" description="Disordered" evidence="1">
    <location>
        <begin position="558"/>
        <end position="594"/>
    </location>
</feature>
<evidence type="ECO:0000256" key="1">
    <source>
        <dbReference type="SAM" id="MobiDB-lite"/>
    </source>
</evidence>
<dbReference type="SUPFAM" id="SSF56281">
    <property type="entry name" value="Metallo-hydrolase/oxidoreductase"/>
    <property type="match status" value="1"/>
</dbReference>
<name>A0A2N5DAB6_9CAUL</name>
<sequence length="1720" mass="181610">MATSAREPRPKAREDGHAAKTRPPHPFRQAPRETPGSGLEPCRACAPAEPCGQCAAGRKAVSGSPLRLKPGPGAAPTTEAAVQRAGYLDRRLGPPEAIQVGGVADPQEAAADQVADAAMRARRLDAPTPPPDAPADGAGGLKPEIRAPIEQALGRDMSHVKVLDDAPARSAAAALGARAFARNDQIWLGPGESPRDLRLMAHEAAHLAQADAAPGAPLRRQVPDGVCQAPDAGGYSFIGPEPAPAAPSTLPSQVEVSSAPMSGVSAAPVTIQLEEPILSSTAITYYAIPLALTDGAGGSGGAPVCRPRDRDDAGTSGATSSPSTSPHSLPYAAPFSMPVSIDGVALEVVRVTDTFVIVSNYHHLAVGAGATTILETAQGVRLIDAGVGTDGGSDISAAIADRVSGILNGHPIAEVMITHLHADHTSLLPELARRFPIGRLRVNALQFADPRFRQLLAQIATAQTDGVTRRAGAAFDAQRSAWESTEGSRIADVAAREAAFQIARSASIATQLRNLAANPTQVDLLVPDGGRLVATSAPLGALPALGPADANPVVQGLRREGGPGEVSDTSFVDRGTGRHLQRQQAAAASDPTARVPDEVVDTASTNYVIDLPGGNRLMVVPDVRTDDLRRSLDGTRAGRSALERALAEIGHPARFQAWNMTHHMQSGWVADGAPHVAGAAELNNFVRMVQNIRDIQRAQRAAAGTPGGAAPADMVVVSAQHDALTRSMVNPGMVWFLRSLGFEVFLAASQRDIRLIEATTAGGQKVSGVSGLPAEGLRPTDPLLMHAEEALRNLREQFEVAKRRSAPGPGKKARDAARRVAIEQVKTARNAIITARDAYIRVASDTLWRGAHDSTRPSVAPDPAQPLPEAMAAAEARLRTALQTPLLSEFTPSRPSATPVISDTALVVLRQQAGSTIDAPARSMLESVQRADALRVRMQAADAPPALRADLAAELGVYRGLLEAQRATAPEASRPVLEEELLHTDRELRSLMNTGEGEVVFSREPGTGRLVENRVVVVPGAGPTAADRVRGAAETAGRPLGALMVFQTIRGEATLLEAQATGRATTAQTLVGSVHSAGNVAIGVRMMQAQPVSPGVFVVMSVLNVTQTALGDYDTDAQRAQSVAHSAIEESVTLGLMALSQVMMRSGNPYVVGAGFGIMFLTGPIMSLLERAGVFDAIERVTEFLPSEVTAATQHLRPLITDYTALIGAMELARREPAELRSMGAADPEAVRSSATTDIAGYRARVVAKEAELLTAFDAAYTRAAGDYAGLYELDTLRRQFLEMRVEAHRGDDRNTESARTALAAFARIDTGLSMDQMTADQINGLPQWSRLDTELTELSDLLSASHVDWESVRQKETEVEQVMRNARYRLYPQQHGLRSTPMLSPGAPGREAYEIKLCDAESRLTVLESRMMRVGQAGGADATLAMDDGAMTPAVIEAALAAYTQALADAPPHPDPIALYRDTGAIDSYRVFVRDHDDYAAYLERLRAMETGLQSMFARLPRTPQSEEAPIGGASPLPLRVQAAISRRSQQLGLVFLPELDTLNAAGHERDIHRVAGLLGEPESVHPLTANEQAALASGDLEDQAGQMTTITNQLQKIEGLHASDDPQSVVGGVYRVEGSIDEIDLLIVSIPRGYVSASDNVLVGIQPGSEREFFTGGGHQRAVQAVPLNAAAVRRLGSGGRTLFRSQLRSVTLAELQAAQPAAAATPAPTSEDTVPAR</sequence>
<feature type="compositionally biased region" description="Low complexity" evidence="1">
    <location>
        <begin position="70"/>
        <end position="81"/>
    </location>
</feature>
<dbReference type="InterPro" id="IPR001279">
    <property type="entry name" value="Metallo-B-lactamas"/>
</dbReference>